<keyword evidence="2" id="KW-1185">Reference proteome</keyword>
<dbReference type="EMBL" id="ML987190">
    <property type="protein sequence ID" value="KAF2254534.1"/>
    <property type="molecule type" value="Genomic_DNA"/>
</dbReference>
<proteinExistence type="predicted"/>
<gene>
    <name evidence="1" type="ORF">BU26DRAFT_559212</name>
</gene>
<organism evidence="1 2">
    <name type="scientific">Trematosphaeria pertusa</name>
    <dbReference type="NCBI Taxonomy" id="390896"/>
    <lineage>
        <taxon>Eukaryota</taxon>
        <taxon>Fungi</taxon>
        <taxon>Dikarya</taxon>
        <taxon>Ascomycota</taxon>
        <taxon>Pezizomycotina</taxon>
        <taxon>Dothideomycetes</taxon>
        <taxon>Pleosporomycetidae</taxon>
        <taxon>Pleosporales</taxon>
        <taxon>Massarineae</taxon>
        <taxon>Trematosphaeriaceae</taxon>
        <taxon>Trematosphaeria</taxon>
    </lineage>
</organism>
<protein>
    <submittedName>
        <fullName evidence="1">Uncharacterized protein</fullName>
    </submittedName>
</protein>
<dbReference type="Proteomes" id="UP000800094">
    <property type="component" value="Unassembled WGS sequence"/>
</dbReference>
<accession>A0A6A6IVT8</accession>
<evidence type="ECO:0000313" key="2">
    <source>
        <dbReference type="Proteomes" id="UP000800094"/>
    </source>
</evidence>
<evidence type="ECO:0000313" key="1">
    <source>
        <dbReference type="EMBL" id="KAF2254534.1"/>
    </source>
</evidence>
<name>A0A6A6IVT8_9PLEO</name>
<dbReference type="RefSeq" id="XP_033689538.1">
    <property type="nucleotide sequence ID" value="XM_033832673.1"/>
</dbReference>
<sequence length="134" mass="14760">MSAAAAVVVVVVAERLLHPASPLYSRIQTYPYADGLTFRFVNCGILAYLKIPNEDKYDQVEDVGIHVLTNARDEHVKHNRAAQDEVLRRLREIVTPAGGNARLEELVKKGVLDVTAKSHGARKNSKKGATKEEA</sequence>
<dbReference type="AlphaFoldDB" id="A0A6A6IVT8"/>
<dbReference type="GeneID" id="54586003"/>
<reference evidence="1" key="1">
    <citation type="journal article" date="2020" name="Stud. Mycol.">
        <title>101 Dothideomycetes genomes: a test case for predicting lifestyles and emergence of pathogens.</title>
        <authorList>
            <person name="Haridas S."/>
            <person name="Albert R."/>
            <person name="Binder M."/>
            <person name="Bloem J."/>
            <person name="Labutti K."/>
            <person name="Salamov A."/>
            <person name="Andreopoulos B."/>
            <person name="Baker S."/>
            <person name="Barry K."/>
            <person name="Bills G."/>
            <person name="Bluhm B."/>
            <person name="Cannon C."/>
            <person name="Castanera R."/>
            <person name="Culley D."/>
            <person name="Daum C."/>
            <person name="Ezra D."/>
            <person name="Gonzalez J."/>
            <person name="Henrissat B."/>
            <person name="Kuo A."/>
            <person name="Liang C."/>
            <person name="Lipzen A."/>
            <person name="Lutzoni F."/>
            <person name="Magnuson J."/>
            <person name="Mondo S."/>
            <person name="Nolan M."/>
            <person name="Ohm R."/>
            <person name="Pangilinan J."/>
            <person name="Park H.-J."/>
            <person name="Ramirez L."/>
            <person name="Alfaro M."/>
            <person name="Sun H."/>
            <person name="Tritt A."/>
            <person name="Yoshinaga Y."/>
            <person name="Zwiers L.-H."/>
            <person name="Turgeon B."/>
            <person name="Goodwin S."/>
            <person name="Spatafora J."/>
            <person name="Crous P."/>
            <person name="Grigoriev I."/>
        </authorList>
    </citation>
    <scope>NUCLEOTIDE SEQUENCE</scope>
    <source>
        <strain evidence="1">CBS 122368</strain>
    </source>
</reference>